<dbReference type="InterPro" id="IPR056632">
    <property type="entry name" value="DUF7730"/>
</dbReference>
<proteinExistence type="predicted"/>
<name>A0A6A5U351_9PLEO</name>
<organism evidence="2 3">
    <name type="scientific">Byssothecium circinans</name>
    <dbReference type="NCBI Taxonomy" id="147558"/>
    <lineage>
        <taxon>Eukaryota</taxon>
        <taxon>Fungi</taxon>
        <taxon>Dikarya</taxon>
        <taxon>Ascomycota</taxon>
        <taxon>Pezizomycotina</taxon>
        <taxon>Dothideomycetes</taxon>
        <taxon>Pleosporomycetidae</taxon>
        <taxon>Pleosporales</taxon>
        <taxon>Massarineae</taxon>
        <taxon>Massarinaceae</taxon>
        <taxon>Byssothecium</taxon>
    </lineage>
</organism>
<dbReference type="Pfam" id="PF24864">
    <property type="entry name" value="DUF7730"/>
    <property type="match status" value="1"/>
</dbReference>
<evidence type="ECO:0000259" key="1">
    <source>
        <dbReference type="Pfam" id="PF24864"/>
    </source>
</evidence>
<gene>
    <name evidence="2" type="ORF">CC80DRAFT_591383</name>
</gene>
<feature type="domain" description="DUF7730" evidence="1">
    <location>
        <begin position="54"/>
        <end position="181"/>
    </location>
</feature>
<keyword evidence="3" id="KW-1185">Reference proteome</keyword>
<sequence>MVDRFSLRPRDTYGRTSKKYVKNNVPKFAACIENGLLSLEKTPARLVHRAQKNATNSPLLRLPAEIRTKIFEHVAGASDVVIYKNMFRELPHTNSYYSKREFIFDHHGEWIAYSRQSIPQGSVFPNFMLPRTCRQIYSETATMHFRTNSIKVIGLETLKKLYNSWIPAQREAIKTLRFDPRYRVTQYNIGGLKPFPVMFPNLEMLFLETNEQVDDLRACGLLRKYDDGEDINVKTSQVY</sequence>
<dbReference type="PANTHER" id="PTHR38790">
    <property type="entry name" value="2EXR DOMAIN-CONTAINING PROTEIN-RELATED"/>
    <property type="match status" value="1"/>
</dbReference>
<evidence type="ECO:0000313" key="2">
    <source>
        <dbReference type="EMBL" id="KAF1959341.1"/>
    </source>
</evidence>
<dbReference type="AlphaFoldDB" id="A0A6A5U351"/>
<dbReference type="PANTHER" id="PTHR38790:SF4">
    <property type="entry name" value="2EXR DOMAIN-CONTAINING PROTEIN"/>
    <property type="match status" value="1"/>
</dbReference>
<dbReference type="Proteomes" id="UP000800035">
    <property type="component" value="Unassembled WGS sequence"/>
</dbReference>
<evidence type="ECO:0000313" key="3">
    <source>
        <dbReference type="Proteomes" id="UP000800035"/>
    </source>
</evidence>
<dbReference type="OrthoDB" id="3798199at2759"/>
<reference evidence="2" key="1">
    <citation type="journal article" date="2020" name="Stud. Mycol.">
        <title>101 Dothideomycetes genomes: a test case for predicting lifestyles and emergence of pathogens.</title>
        <authorList>
            <person name="Haridas S."/>
            <person name="Albert R."/>
            <person name="Binder M."/>
            <person name="Bloem J."/>
            <person name="Labutti K."/>
            <person name="Salamov A."/>
            <person name="Andreopoulos B."/>
            <person name="Baker S."/>
            <person name="Barry K."/>
            <person name="Bills G."/>
            <person name="Bluhm B."/>
            <person name="Cannon C."/>
            <person name="Castanera R."/>
            <person name="Culley D."/>
            <person name="Daum C."/>
            <person name="Ezra D."/>
            <person name="Gonzalez J."/>
            <person name="Henrissat B."/>
            <person name="Kuo A."/>
            <person name="Liang C."/>
            <person name="Lipzen A."/>
            <person name="Lutzoni F."/>
            <person name="Magnuson J."/>
            <person name="Mondo S."/>
            <person name="Nolan M."/>
            <person name="Ohm R."/>
            <person name="Pangilinan J."/>
            <person name="Park H.-J."/>
            <person name="Ramirez L."/>
            <person name="Alfaro M."/>
            <person name="Sun H."/>
            <person name="Tritt A."/>
            <person name="Yoshinaga Y."/>
            <person name="Zwiers L.-H."/>
            <person name="Turgeon B."/>
            <person name="Goodwin S."/>
            <person name="Spatafora J."/>
            <person name="Crous P."/>
            <person name="Grigoriev I."/>
        </authorList>
    </citation>
    <scope>NUCLEOTIDE SEQUENCE</scope>
    <source>
        <strain evidence="2">CBS 675.92</strain>
    </source>
</reference>
<accession>A0A6A5U351</accession>
<dbReference type="EMBL" id="ML976985">
    <property type="protein sequence ID" value="KAF1959341.1"/>
    <property type="molecule type" value="Genomic_DNA"/>
</dbReference>
<protein>
    <recommendedName>
        <fullName evidence="1">DUF7730 domain-containing protein</fullName>
    </recommendedName>
</protein>